<dbReference type="InterPro" id="IPR014729">
    <property type="entry name" value="Rossmann-like_a/b/a_fold"/>
</dbReference>
<dbReference type="EC" id="6.3.5.4" evidence="3"/>
<dbReference type="PIRSF" id="PIRSF001589">
    <property type="entry name" value="Asn_synthetase_glu-h"/>
    <property type="match status" value="1"/>
</dbReference>
<dbReference type="InterPro" id="IPR001962">
    <property type="entry name" value="Asn_synthase"/>
</dbReference>
<dbReference type="PANTHER" id="PTHR43284:SF1">
    <property type="entry name" value="ASPARAGINE SYNTHETASE"/>
    <property type="match status" value="1"/>
</dbReference>
<dbReference type="GO" id="GO:0004066">
    <property type="term" value="F:asparagine synthase (glutamine-hydrolyzing) activity"/>
    <property type="evidence" value="ECO:0007669"/>
    <property type="project" value="UniProtKB-EC"/>
</dbReference>
<evidence type="ECO:0000256" key="2">
    <source>
        <dbReference type="ARBA" id="ARBA00005752"/>
    </source>
</evidence>
<feature type="site" description="Important for beta-aspartyl-AMP intermediate formation" evidence="5">
    <location>
        <position position="355"/>
    </location>
</feature>
<name>A0A078RWX1_BACUN</name>
<dbReference type="Proteomes" id="UP000028013">
    <property type="component" value="Unassembled WGS sequence"/>
</dbReference>
<dbReference type="PANTHER" id="PTHR43284">
    <property type="entry name" value="ASPARAGINE SYNTHETASE (GLUTAMINE-HYDROLYZING)"/>
    <property type="match status" value="1"/>
</dbReference>
<reference evidence="7 8" key="1">
    <citation type="submission" date="2014-04" db="EMBL/GenBank/DDBJ databases">
        <authorList>
            <person name="Sears C."/>
            <person name="Carroll K."/>
            <person name="Sack B.R."/>
            <person name="Qadri F."/>
            <person name="Myers L.L."/>
            <person name="Chung G.-T."/>
            <person name="Escheverria P."/>
            <person name="Fraser C.M."/>
            <person name="Sadzewicz L."/>
            <person name="Shefchek K.A."/>
            <person name="Tallon L."/>
            <person name="Das S.P."/>
            <person name="Daugherty S."/>
            <person name="Mongodin E.F."/>
        </authorList>
    </citation>
    <scope>NUCLEOTIDE SEQUENCE [LARGE SCALE GENOMIC DNA]</scope>
    <source>
        <strain evidence="7 8">3978 T3 ii</strain>
    </source>
</reference>
<proteinExistence type="inferred from homology"/>
<dbReference type="GO" id="GO:0006529">
    <property type="term" value="P:asparagine biosynthetic process"/>
    <property type="evidence" value="ECO:0007669"/>
    <property type="project" value="InterPro"/>
</dbReference>
<comment type="pathway">
    <text evidence="1">Amino-acid biosynthesis; L-asparagine biosynthesis; L-asparagine from L-aspartate (L-Gln route): step 1/1.</text>
</comment>
<accession>A0A078RWX1</accession>
<evidence type="ECO:0000313" key="7">
    <source>
        <dbReference type="EMBL" id="KDS48939.1"/>
    </source>
</evidence>
<comment type="catalytic activity">
    <reaction evidence="4">
        <text>L-aspartate + L-glutamine + ATP + H2O = L-asparagine + L-glutamate + AMP + diphosphate + H(+)</text>
        <dbReference type="Rhea" id="RHEA:12228"/>
        <dbReference type="ChEBI" id="CHEBI:15377"/>
        <dbReference type="ChEBI" id="CHEBI:15378"/>
        <dbReference type="ChEBI" id="CHEBI:29985"/>
        <dbReference type="ChEBI" id="CHEBI:29991"/>
        <dbReference type="ChEBI" id="CHEBI:30616"/>
        <dbReference type="ChEBI" id="CHEBI:33019"/>
        <dbReference type="ChEBI" id="CHEBI:58048"/>
        <dbReference type="ChEBI" id="CHEBI:58359"/>
        <dbReference type="ChEBI" id="CHEBI:456215"/>
        <dbReference type="EC" id="6.3.5.4"/>
    </reaction>
</comment>
<evidence type="ECO:0000313" key="8">
    <source>
        <dbReference type="Proteomes" id="UP000028013"/>
    </source>
</evidence>
<dbReference type="SUPFAM" id="SSF52402">
    <property type="entry name" value="Adenine nucleotide alpha hydrolases-like"/>
    <property type="match status" value="1"/>
</dbReference>
<protein>
    <recommendedName>
        <fullName evidence="3">asparagine synthase (glutamine-hydrolyzing)</fullName>
        <ecNumber evidence="3">6.3.5.4</ecNumber>
    </recommendedName>
</protein>
<dbReference type="InterPro" id="IPR006426">
    <property type="entry name" value="Asn_synth_AEB"/>
</dbReference>
<dbReference type="Gene3D" id="3.40.50.620">
    <property type="entry name" value="HUPs"/>
    <property type="match status" value="1"/>
</dbReference>
<sequence length="633" mass="72607">MIYGKITLEDWRTACVEGEEPESSFESYNLRLFFFGTLYNRDTLQATPDDTNAKLAADAFLSDPAYGFSRLDGSFTIVYYSENECGVVRDHHGTHYPVYCHIDGNFATSWQFLEDQLEENFEPNLVSLSTFLQRGILKKNNFALFDVHSLGAGEKFYMLTELGYLMPVWASVKLETQANVHSMFDSLKERNPSLYEKVADDIYCLKRDSVFEHEPKVATERNPDVETYSRRYGELHAQAIRRRIGHSRRVGILLSGGYDSGSNLAALRSIYDGQIDSYSVGFKGDAWTELPMARLMSETFGTRHHEYEIDGTETSALPDIVRFLGEPFMEGGLMVNYCAMRMIGDDKPDVILGGDGSDQYFGTSGREVALHYLSARIGLRPLLRGISRLLEHETFDTGGKLSRINFHLDKILHILEGERFGFSDSALCALLQNPKEDFEPVKSLRPDIHSFEHLYAQHAILSDLETVINRIILFKASSMARMFGNNLTYPFMDLELFHFLQELPVGLKCRGNSVLDIARGRSVSKYLLKHHYKPLLPEAITLKKKQGGFAPMPLFFRDRARRAFFKEFILASGIMDNYLRRDAVEKFLTDYEQVAEKEGGWFWHRQNKALQYFNLLTLVVWWEEFVEGHEVKF</sequence>
<dbReference type="CDD" id="cd01991">
    <property type="entry name" value="Asn_synthase_B_C"/>
    <property type="match status" value="1"/>
</dbReference>
<evidence type="ECO:0000256" key="1">
    <source>
        <dbReference type="ARBA" id="ARBA00005187"/>
    </source>
</evidence>
<evidence type="ECO:0000256" key="3">
    <source>
        <dbReference type="ARBA" id="ARBA00012737"/>
    </source>
</evidence>
<dbReference type="Pfam" id="PF00733">
    <property type="entry name" value="Asn_synthase"/>
    <property type="match status" value="1"/>
</dbReference>
<evidence type="ECO:0000259" key="6">
    <source>
        <dbReference type="Pfam" id="PF00733"/>
    </source>
</evidence>
<dbReference type="InterPro" id="IPR051786">
    <property type="entry name" value="ASN_synthetase/amidase"/>
</dbReference>
<dbReference type="RefSeq" id="WP_005827452.1">
    <property type="nucleotide sequence ID" value="NZ_JNHN01000179.1"/>
</dbReference>
<comment type="caution">
    <text evidence="7">The sequence shown here is derived from an EMBL/GenBank/DDBJ whole genome shotgun (WGS) entry which is preliminary data.</text>
</comment>
<dbReference type="EMBL" id="JNHN01000179">
    <property type="protein sequence ID" value="KDS48939.1"/>
    <property type="molecule type" value="Genomic_DNA"/>
</dbReference>
<dbReference type="SUPFAM" id="SSF56235">
    <property type="entry name" value="N-terminal nucleophile aminohydrolases (Ntn hydrolases)"/>
    <property type="match status" value="1"/>
</dbReference>
<dbReference type="AlphaFoldDB" id="A0A078RWX1"/>
<dbReference type="InterPro" id="IPR029055">
    <property type="entry name" value="Ntn_hydrolases_N"/>
</dbReference>
<evidence type="ECO:0000256" key="4">
    <source>
        <dbReference type="ARBA" id="ARBA00048741"/>
    </source>
</evidence>
<evidence type="ECO:0000256" key="5">
    <source>
        <dbReference type="PIRSR" id="PIRSR001589-3"/>
    </source>
</evidence>
<comment type="similarity">
    <text evidence="2">Belongs to the asparagine synthetase family.</text>
</comment>
<gene>
    <name evidence="7" type="ORF">M094_2630</name>
</gene>
<feature type="domain" description="Asparagine synthetase" evidence="6">
    <location>
        <begin position="235"/>
        <end position="604"/>
    </location>
</feature>
<organism evidence="7 8">
    <name type="scientific">Bacteroides uniformis str. 3978 T3 ii</name>
    <dbReference type="NCBI Taxonomy" id="1339349"/>
    <lineage>
        <taxon>Bacteria</taxon>
        <taxon>Pseudomonadati</taxon>
        <taxon>Bacteroidota</taxon>
        <taxon>Bacteroidia</taxon>
        <taxon>Bacteroidales</taxon>
        <taxon>Bacteroidaceae</taxon>
        <taxon>Bacteroides</taxon>
    </lineage>
</organism>
<dbReference type="GeneID" id="99752548"/>
<dbReference type="PATRIC" id="fig|1339349.3.peg.3742"/>